<comment type="caution">
    <text evidence="1">The sequence shown here is derived from an EMBL/GenBank/DDBJ whole genome shotgun (WGS) entry which is preliminary data.</text>
</comment>
<dbReference type="Proteomes" id="UP000288805">
    <property type="component" value="Unassembled WGS sequence"/>
</dbReference>
<accession>A0A438BMQ2</accession>
<gene>
    <name evidence="1" type="ORF">CK203_084278</name>
</gene>
<organism evidence="1 2">
    <name type="scientific">Vitis vinifera</name>
    <name type="common">Grape</name>
    <dbReference type="NCBI Taxonomy" id="29760"/>
    <lineage>
        <taxon>Eukaryota</taxon>
        <taxon>Viridiplantae</taxon>
        <taxon>Streptophyta</taxon>
        <taxon>Embryophyta</taxon>
        <taxon>Tracheophyta</taxon>
        <taxon>Spermatophyta</taxon>
        <taxon>Magnoliopsida</taxon>
        <taxon>eudicotyledons</taxon>
        <taxon>Gunneridae</taxon>
        <taxon>Pentapetalae</taxon>
        <taxon>rosids</taxon>
        <taxon>Vitales</taxon>
        <taxon>Vitaceae</taxon>
        <taxon>Viteae</taxon>
        <taxon>Vitis</taxon>
    </lineage>
</organism>
<evidence type="ECO:0000313" key="1">
    <source>
        <dbReference type="EMBL" id="RVW12209.1"/>
    </source>
</evidence>
<dbReference type="EMBL" id="QGNW01002718">
    <property type="protein sequence ID" value="RVW12209.1"/>
    <property type="molecule type" value="Genomic_DNA"/>
</dbReference>
<proteinExistence type="predicted"/>
<name>A0A438BMQ2_VITVI</name>
<dbReference type="AlphaFoldDB" id="A0A438BMQ2"/>
<protein>
    <submittedName>
        <fullName evidence="1">Uncharacterized protein</fullName>
    </submittedName>
</protein>
<reference evidence="1 2" key="1">
    <citation type="journal article" date="2018" name="PLoS Genet.">
        <title>Population sequencing reveals clonal diversity and ancestral inbreeding in the grapevine cultivar Chardonnay.</title>
        <authorList>
            <person name="Roach M.J."/>
            <person name="Johnson D.L."/>
            <person name="Bohlmann J."/>
            <person name="van Vuuren H.J."/>
            <person name="Jones S.J."/>
            <person name="Pretorius I.S."/>
            <person name="Schmidt S.A."/>
            <person name="Borneman A.R."/>
        </authorList>
    </citation>
    <scope>NUCLEOTIDE SEQUENCE [LARGE SCALE GENOMIC DNA]</scope>
    <source>
        <strain evidence="2">cv. Chardonnay</strain>
        <tissue evidence="1">Leaf</tissue>
    </source>
</reference>
<evidence type="ECO:0000313" key="2">
    <source>
        <dbReference type="Proteomes" id="UP000288805"/>
    </source>
</evidence>
<sequence length="83" mass="9270">MFLALVPKKGRANDIDDFRPISLGFLNGEDFTSLVGCKMGKLSTYLDFSLGASLKLRAVWEAIEAYASRLTLKARLYKLALRL</sequence>